<proteinExistence type="predicted"/>
<organism evidence="2 3">
    <name type="scientific">Bowmanella denitrificans</name>
    <dbReference type="NCBI Taxonomy" id="366582"/>
    <lineage>
        <taxon>Bacteria</taxon>
        <taxon>Pseudomonadati</taxon>
        <taxon>Pseudomonadota</taxon>
        <taxon>Gammaproteobacteria</taxon>
        <taxon>Alteromonadales</taxon>
        <taxon>Alteromonadaceae</taxon>
        <taxon>Bowmanella</taxon>
    </lineage>
</organism>
<dbReference type="Proteomes" id="UP001501757">
    <property type="component" value="Unassembled WGS sequence"/>
</dbReference>
<dbReference type="SUPFAM" id="SSF56300">
    <property type="entry name" value="Metallo-dependent phosphatases"/>
    <property type="match status" value="1"/>
</dbReference>
<gene>
    <name evidence="2" type="ORF">GCM10009092_18700</name>
</gene>
<dbReference type="InterPro" id="IPR029052">
    <property type="entry name" value="Metallo-depent_PP-like"/>
</dbReference>
<comment type="caution">
    <text evidence="2">The sequence shown here is derived from an EMBL/GenBank/DDBJ whole genome shotgun (WGS) entry which is preliminary data.</text>
</comment>
<accession>A0ABN0X478</accession>
<sequence length="319" mass="35700">MRNLILAIALFSAHTLAGPSFILLQDLPYTDTQEYVYKKLIRPAIMASDAAFVIHGGDMQGSKAPCSQAGLTAIRDDLYALKPDRVFVTPGDNDWTDCDRPSNPHPVSEYQVLNQLREIFYHPAPSGLAEWQLSRQEEYPENARWLVEETVFVTLHILGTVNGRAQIYLDDADFALQQVEMRDQANQIWLEQALAFAKLKQAKAMVIATHADITVGEGKPVCRADSTHQCDPYLQYRRQLRDVAKAFGKPVLFAHGDTEPMCLDKHFGGPDTVNLWRLNGAGDYNLIDALTVKVTEDPEQPFKVTALTQELTPPSCTEE</sequence>
<protein>
    <recommendedName>
        <fullName evidence="4">Calcineurin-like phosphoesterase domain-containing protein</fullName>
    </recommendedName>
</protein>
<evidence type="ECO:0000313" key="2">
    <source>
        <dbReference type="EMBL" id="GAA0354673.1"/>
    </source>
</evidence>
<keyword evidence="3" id="KW-1185">Reference proteome</keyword>
<reference evidence="2 3" key="1">
    <citation type="journal article" date="2019" name="Int. J. Syst. Evol. Microbiol.">
        <title>The Global Catalogue of Microorganisms (GCM) 10K type strain sequencing project: providing services to taxonomists for standard genome sequencing and annotation.</title>
        <authorList>
            <consortium name="The Broad Institute Genomics Platform"/>
            <consortium name="The Broad Institute Genome Sequencing Center for Infectious Disease"/>
            <person name="Wu L."/>
            <person name="Ma J."/>
        </authorList>
    </citation>
    <scope>NUCLEOTIDE SEQUENCE [LARGE SCALE GENOMIC DNA]</scope>
    <source>
        <strain evidence="2 3">JCM 13378</strain>
    </source>
</reference>
<evidence type="ECO:0000313" key="3">
    <source>
        <dbReference type="Proteomes" id="UP001501757"/>
    </source>
</evidence>
<dbReference type="RefSeq" id="WP_102797277.1">
    <property type="nucleotide sequence ID" value="NZ_BAAAEI010000008.1"/>
</dbReference>
<keyword evidence="1" id="KW-0732">Signal</keyword>
<evidence type="ECO:0008006" key="4">
    <source>
        <dbReference type="Google" id="ProtNLM"/>
    </source>
</evidence>
<evidence type="ECO:0000256" key="1">
    <source>
        <dbReference type="SAM" id="SignalP"/>
    </source>
</evidence>
<dbReference type="EMBL" id="BAAAEI010000008">
    <property type="protein sequence ID" value="GAA0354673.1"/>
    <property type="molecule type" value="Genomic_DNA"/>
</dbReference>
<feature type="chain" id="PRO_5045588083" description="Calcineurin-like phosphoesterase domain-containing protein" evidence="1">
    <location>
        <begin position="18"/>
        <end position="319"/>
    </location>
</feature>
<name>A0ABN0X478_9ALTE</name>
<feature type="signal peptide" evidence="1">
    <location>
        <begin position="1"/>
        <end position="17"/>
    </location>
</feature>